<dbReference type="RefSeq" id="WP_156472703.1">
    <property type="nucleotide sequence ID" value="NZ_CP070327.1"/>
</dbReference>
<accession>A0A8F3DYH8</accession>
<evidence type="ECO:0000313" key="1">
    <source>
        <dbReference type="EMBL" id="KXW57370.1"/>
    </source>
</evidence>
<protein>
    <submittedName>
        <fullName evidence="1">Uncharacterized protein</fullName>
    </submittedName>
</protein>
<dbReference type="Proteomes" id="UP000075653">
    <property type="component" value="Unassembled WGS sequence"/>
</dbReference>
<proteinExistence type="predicted"/>
<dbReference type="Proteomes" id="UP000683551">
    <property type="component" value="Chromosome"/>
</dbReference>
<name>A0A8F3DYH8_9PROT</name>
<accession>A0A149VVX8</accession>
<reference evidence="2" key="2">
    <citation type="submission" date="2021-02" db="EMBL/GenBank/DDBJ databases">
        <title>Comparative genomics of Ferrovum myxofaciens strains, predominant extremophile bacteria forming large biofilm stalactites in acid mine ecosystems.</title>
        <authorList>
            <person name="Burkartova K."/>
            <person name="Ridl J."/>
            <person name="Pajer P."/>
            <person name="Falteisek L."/>
        </authorList>
    </citation>
    <scope>NUCLEOTIDE SEQUENCE</scope>
    <source>
        <strain evidence="2">MI1III</strain>
    </source>
</reference>
<gene>
    <name evidence="1" type="ORF">FEMY_21110</name>
    <name evidence="2" type="ORF">JZL65_12950</name>
</gene>
<evidence type="ECO:0000313" key="3">
    <source>
        <dbReference type="Proteomes" id="UP000075653"/>
    </source>
</evidence>
<reference evidence="1 3" key="1">
    <citation type="submission" date="2016-01" db="EMBL/GenBank/DDBJ databases">
        <title>Genome sequence of the acidophilic iron oxidising Ferrovum strain Z-31.</title>
        <authorList>
            <person name="Poehlein A."/>
            <person name="Ullrich S.R."/>
            <person name="Schloemann M."/>
            <person name="Muehling M."/>
            <person name="Daniel R."/>
        </authorList>
    </citation>
    <scope>NUCLEOTIDE SEQUENCE [LARGE SCALE GENOMIC DNA]</scope>
    <source>
        <strain evidence="1 3">Z-31</strain>
    </source>
</reference>
<dbReference type="EMBL" id="LRRD01000067">
    <property type="protein sequence ID" value="KXW57370.1"/>
    <property type="molecule type" value="Genomic_DNA"/>
</dbReference>
<keyword evidence="3" id="KW-1185">Reference proteome</keyword>
<dbReference type="EMBL" id="CP071137">
    <property type="protein sequence ID" value="QWY77351.1"/>
    <property type="molecule type" value="Genomic_DNA"/>
</dbReference>
<organism evidence="1 3">
    <name type="scientific">Ferrovum myxofaciens</name>
    <dbReference type="NCBI Taxonomy" id="416213"/>
    <lineage>
        <taxon>Bacteria</taxon>
        <taxon>Pseudomonadati</taxon>
        <taxon>Pseudomonadota</taxon>
        <taxon>Betaproteobacteria</taxon>
        <taxon>Ferrovales</taxon>
        <taxon>Ferrovaceae</taxon>
        <taxon>Ferrovum</taxon>
    </lineage>
</organism>
<dbReference type="PATRIC" id="fig|1789004.3.peg.2188"/>
<sequence>MATNGLLRHQMIESLMARHPKGVVDGAIVSWEQLATHLVSIIGESGFNSLYARSVFLAQSTFPWLVASSPLPQTDGRFVELRISFEGQTPVQVSEANSLLLIIFTDVLASLIGEQLTTKIVRSSWGINVQDRADKGFSDE</sequence>
<evidence type="ECO:0000313" key="2">
    <source>
        <dbReference type="EMBL" id="QWY77351.1"/>
    </source>
</evidence>
<dbReference type="AlphaFoldDB" id="A0A8F3DYH8"/>